<accession>A0AAV8VJJ8</accession>
<dbReference type="InterPro" id="IPR048365">
    <property type="entry name" value="TNP-like_RNaseH_N"/>
</dbReference>
<proteinExistence type="predicted"/>
<dbReference type="Pfam" id="PF05485">
    <property type="entry name" value="THAP"/>
    <property type="match status" value="1"/>
</dbReference>
<feature type="compositionally biased region" description="Basic and acidic residues" evidence="6">
    <location>
        <begin position="187"/>
        <end position="201"/>
    </location>
</feature>
<reference evidence="8 9" key="1">
    <citation type="journal article" date="2023" name="Insect Mol. Biol.">
        <title>Genome sequencing provides insights into the evolution of gene families encoding plant cell wall-degrading enzymes in longhorned beetles.</title>
        <authorList>
            <person name="Shin N.R."/>
            <person name="Okamura Y."/>
            <person name="Kirsch R."/>
            <person name="Pauchet Y."/>
        </authorList>
    </citation>
    <scope>NUCLEOTIDE SEQUENCE [LARGE SCALE GENOMIC DNA]</scope>
    <source>
        <strain evidence="8">EAD_L_NR</strain>
    </source>
</reference>
<evidence type="ECO:0000259" key="7">
    <source>
        <dbReference type="PROSITE" id="PS50950"/>
    </source>
</evidence>
<evidence type="ECO:0000313" key="9">
    <source>
        <dbReference type="Proteomes" id="UP001159042"/>
    </source>
</evidence>
<evidence type="ECO:0000313" key="8">
    <source>
        <dbReference type="EMBL" id="KAJ8914061.1"/>
    </source>
</evidence>
<dbReference type="Proteomes" id="UP001159042">
    <property type="component" value="Unassembled WGS sequence"/>
</dbReference>
<dbReference type="SUPFAM" id="SSF57716">
    <property type="entry name" value="Glucocorticoid receptor-like (DNA-binding domain)"/>
    <property type="match status" value="1"/>
</dbReference>
<name>A0AAV8VJJ8_9CUCU</name>
<evidence type="ECO:0000256" key="1">
    <source>
        <dbReference type="ARBA" id="ARBA00022723"/>
    </source>
</evidence>
<feature type="region of interest" description="Disordered" evidence="6">
    <location>
        <begin position="175"/>
        <end position="201"/>
    </location>
</feature>
<protein>
    <recommendedName>
        <fullName evidence="7">THAP-type domain-containing protein</fullName>
    </recommendedName>
</protein>
<evidence type="ECO:0000256" key="2">
    <source>
        <dbReference type="ARBA" id="ARBA00022771"/>
    </source>
</evidence>
<dbReference type="EMBL" id="JANEYG010000081">
    <property type="protein sequence ID" value="KAJ8914061.1"/>
    <property type="molecule type" value="Genomic_DNA"/>
</dbReference>
<dbReference type="PANTHER" id="PTHR47577">
    <property type="entry name" value="THAP DOMAIN-CONTAINING PROTEIN 6"/>
    <property type="match status" value="1"/>
</dbReference>
<feature type="domain" description="THAP-type" evidence="7">
    <location>
        <begin position="9"/>
        <end position="105"/>
    </location>
</feature>
<dbReference type="PROSITE" id="PS50950">
    <property type="entry name" value="ZF_THAP"/>
    <property type="match status" value="1"/>
</dbReference>
<evidence type="ECO:0000256" key="4">
    <source>
        <dbReference type="ARBA" id="ARBA00023125"/>
    </source>
</evidence>
<dbReference type="AlphaFoldDB" id="A0AAV8VJJ8"/>
<gene>
    <name evidence="8" type="ORF">NQ315_017582</name>
</gene>
<dbReference type="PANTHER" id="PTHR47577:SF2">
    <property type="entry name" value="THAP DOMAIN CONTAINING 9"/>
    <property type="match status" value="1"/>
</dbReference>
<sequence length="834" mass="95630">MSIFFGEKRPAKKKCCVPGCDDKDSSRFRFPNKNQQYLVSQWLQRINNVKLNTMPFEKLYINCVVCARHFLAEQLQFGCRRGLSQMLYHFYFLTKVDQQILPSVPVHQHEATPRPETTVSSVNTRVNDVEVQSSSPITPCNPGGSNMECVITEYEWINLSVSYVSTNYAKCALEQHEATPSATPRPETTDSRDNTRGKEVEVQSSIVIPITPSNTGFKRSTILKDIKVTRQKCLSPKSKHLYKKAAEKLAKSDNFHSLMNHVNPLTYKFIMSQIRTQFQKPKARRYTIDEKILALTILKASGKGTSVKKMKKHDRLAILVFDEISINTLIHYNSKNDMVEGIQDNGNGNRERKIADYANVFMLKGVFRQWKQPICYTFNSGPTKSTTLKRLIIDIIKECHSIGLEIIATICDQGGPNQAAINSLLQDTTKWCLQKNVDKCFGFIVDGKEIVPLYDTPHLIKGIRNNLLTKDLHFEIDNKNCVAKWHHLEQFYLLDIGDPEKICPKLTDGHILRGKINKMKVKCCTQVFSQSQVNLDPGAIDTSTLILFLDTLFDSLNSSQKSGPPGKPLKASVTSESDHITFWYKCIKVFKGMRFYAHKQKKFIYIQKKFILLRVFQQDALENFFGCIRNYSGRENNPSAAHFLTSYKALLINNFLSSHSPGSNCEVDQAEGALDTFRHFITNETLEDATTVLDQDETHLEIPSALISSRKSKISRCTVTYISGFILRRLFKKINNCDESWDILYIFNKSGHKTFILYYSENIELNFKIINFSCHRENSTILSKLIVRCCLFFWCKRVNAIAKGKDDKFEKYLKMKPQESLIDPIQLQAYKKYE</sequence>
<keyword evidence="1" id="KW-0479">Metal-binding</keyword>
<organism evidence="8 9">
    <name type="scientific">Exocentrus adspersus</name>
    <dbReference type="NCBI Taxonomy" id="1586481"/>
    <lineage>
        <taxon>Eukaryota</taxon>
        <taxon>Metazoa</taxon>
        <taxon>Ecdysozoa</taxon>
        <taxon>Arthropoda</taxon>
        <taxon>Hexapoda</taxon>
        <taxon>Insecta</taxon>
        <taxon>Pterygota</taxon>
        <taxon>Neoptera</taxon>
        <taxon>Endopterygota</taxon>
        <taxon>Coleoptera</taxon>
        <taxon>Polyphaga</taxon>
        <taxon>Cucujiformia</taxon>
        <taxon>Chrysomeloidea</taxon>
        <taxon>Cerambycidae</taxon>
        <taxon>Lamiinae</taxon>
        <taxon>Acanthocinini</taxon>
        <taxon>Exocentrus</taxon>
    </lineage>
</organism>
<dbReference type="Pfam" id="PF21787">
    <property type="entry name" value="TNP-like_RNaseH_N"/>
    <property type="match status" value="1"/>
</dbReference>
<dbReference type="GO" id="GO:0008270">
    <property type="term" value="F:zinc ion binding"/>
    <property type="evidence" value="ECO:0007669"/>
    <property type="project" value="UniProtKB-KW"/>
</dbReference>
<comment type="caution">
    <text evidence="8">The sequence shown here is derived from an EMBL/GenBank/DDBJ whole genome shotgun (WGS) entry which is preliminary data.</text>
</comment>
<evidence type="ECO:0000256" key="6">
    <source>
        <dbReference type="SAM" id="MobiDB-lite"/>
    </source>
</evidence>
<keyword evidence="9" id="KW-1185">Reference proteome</keyword>
<dbReference type="InterPro" id="IPR048366">
    <property type="entry name" value="TNP-like_GBD"/>
</dbReference>
<keyword evidence="3" id="KW-0862">Zinc</keyword>
<evidence type="ECO:0000256" key="3">
    <source>
        <dbReference type="ARBA" id="ARBA00022833"/>
    </source>
</evidence>
<keyword evidence="4 5" id="KW-0238">DNA-binding</keyword>
<dbReference type="Pfam" id="PF21789">
    <property type="entry name" value="TNP-like_RNaseH_C"/>
    <property type="match status" value="1"/>
</dbReference>
<dbReference type="InterPro" id="IPR006612">
    <property type="entry name" value="THAP_Znf"/>
</dbReference>
<keyword evidence="2 5" id="KW-0863">Zinc-finger</keyword>
<dbReference type="GO" id="GO:0003677">
    <property type="term" value="F:DNA binding"/>
    <property type="evidence" value="ECO:0007669"/>
    <property type="project" value="UniProtKB-UniRule"/>
</dbReference>
<evidence type="ECO:0000256" key="5">
    <source>
        <dbReference type="PROSITE-ProRule" id="PRU00309"/>
    </source>
</evidence>
<dbReference type="Pfam" id="PF21788">
    <property type="entry name" value="TNP-like_GBD"/>
    <property type="match status" value="1"/>
</dbReference>
<dbReference type="InterPro" id="IPR048367">
    <property type="entry name" value="TNP-like_RNaseH_C"/>
</dbReference>
<feature type="non-terminal residue" evidence="8">
    <location>
        <position position="834"/>
    </location>
</feature>